<dbReference type="AlphaFoldDB" id="A0A3M6V196"/>
<accession>A0A3M6V196</accession>
<reference evidence="1 2" key="1">
    <citation type="journal article" date="2018" name="Sci. Rep.">
        <title>Comparative analysis of the Pocillopora damicornis genome highlights role of immune system in coral evolution.</title>
        <authorList>
            <person name="Cunning R."/>
            <person name="Bay R.A."/>
            <person name="Gillette P."/>
            <person name="Baker A.C."/>
            <person name="Traylor-Knowles N."/>
        </authorList>
    </citation>
    <scope>NUCLEOTIDE SEQUENCE [LARGE SCALE GENOMIC DNA]</scope>
    <source>
        <strain evidence="1">RSMAS</strain>
        <tissue evidence="1">Whole animal</tissue>
    </source>
</reference>
<protein>
    <submittedName>
        <fullName evidence="1">Uncharacterized protein</fullName>
    </submittedName>
</protein>
<keyword evidence="2" id="KW-1185">Reference proteome</keyword>
<dbReference type="STRING" id="46731.A0A3M6V196"/>
<name>A0A3M6V196_POCDA</name>
<comment type="caution">
    <text evidence="1">The sequence shown here is derived from an EMBL/GenBank/DDBJ whole genome shotgun (WGS) entry which is preliminary data.</text>
</comment>
<gene>
    <name evidence="1" type="ORF">pdam_00025330</name>
</gene>
<evidence type="ECO:0000313" key="2">
    <source>
        <dbReference type="Proteomes" id="UP000275408"/>
    </source>
</evidence>
<proteinExistence type="predicted"/>
<sequence length="104" mass="11883">MVESSSTGINKAHLAGTHDGTVIIPVYNWSSFLEWFFKRVPNIKKYHHFWFSKDEPDRAVIPPASQLPAKLNPAGLSQERKEYLFREIRPFCKPGTEDLVAQAP</sequence>
<organism evidence="1 2">
    <name type="scientific">Pocillopora damicornis</name>
    <name type="common">Cauliflower coral</name>
    <name type="synonym">Millepora damicornis</name>
    <dbReference type="NCBI Taxonomy" id="46731"/>
    <lineage>
        <taxon>Eukaryota</taxon>
        <taxon>Metazoa</taxon>
        <taxon>Cnidaria</taxon>
        <taxon>Anthozoa</taxon>
        <taxon>Hexacorallia</taxon>
        <taxon>Scleractinia</taxon>
        <taxon>Astrocoeniina</taxon>
        <taxon>Pocilloporidae</taxon>
        <taxon>Pocillopora</taxon>
    </lineage>
</organism>
<evidence type="ECO:0000313" key="1">
    <source>
        <dbReference type="EMBL" id="RMX59711.1"/>
    </source>
</evidence>
<dbReference type="Proteomes" id="UP000275408">
    <property type="component" value="Unassembled WGS sequence"/>
</dbReference>
<dbReference type="EMBL" id="RCHS01000289">
    <property type="protein sequence ID" value="RMX59711.1"/>
    <property type="molecule type" value="Genomic_DNA"/>
</dbReference>